<accession>A0A6J7E0V3</accession>
<organism evidence="2">
    <name type="scientific">freshwater metagenome</name>
    <dbReference type="NCBI Taxonomy" id="449393"/>
    <lineage>
        <taxon>unclassified sequences</taxon>
        <taxon>metagenomes</taxon>
        <taxon>ecological metagenomes</taxon>
    </lineage>
</organism>
<dbReference type="GO" id="GO:0009313">
    <property type="term" value="P:oligosaccharide catabolic process"/>
    <property type="evidence" value="ECO:0007669"/>
    <property type="project" value="TreeGrafter"/>
</dbReference>
<dbReference type="GO" id="GO:0004556">
    <property type="term" value="F:alpha-amylase activity"/>
    <property type="evidence" value="ECO:0007669"/>
    <property type="project" value="TreeGrafter"/>
</dbReference>
<dbReference type="EMBL" id="CAFBLP010000020">
    <property type="protein sequence ID" value="CAB4874464.1"/>
    <property type="molecule type" value="Genomic_DNA"/>
</dbReference>
<dbReference type="Gene3D" id="3.90.400.10">
    <property type="entry name" value="Oligo-1,6-glucosidase, Domain 2"/>
    <property type="match status" value="1"/>
</dbReference>
<dbReference type="Gene3D" id="3.20.20.80">
    <property type="entry name" value="Glycosidases"/>
    <property type="match status" value="1"/>
</dbReference>
<gene>
    <name evidence="2" type="ORF">UFOPK3376_01039</name>
</gene>
<dbReference type="InterPro" id="IPR045857">
    <property type="entry name" value="O16G_dom_2"/>
</dbReference>
<dbReference type="Pfam" id="PF11941">
    <property type="entry name" value="DUF3459"/>
    <property type="match status" value="1"/>
</dbReference>
<reference evidence="2" key="1">
    <citation type="submission" date="2020-05" db="EMBL/GenBank/DDBJ databases">
        <authorList>
            <person name="Chiriac C."/>
            <person name="Salcher M."/>
            <person name="Ghai R."/>
            <person name="Kavagutti S V."/>
        </authorList>
    </citation>
    <scope>NUCLEOTIDE SEQUENCE</scope>
</reference>
<evidence type="ECO:0000313" key="2">
    <source>
        <dbReference type="EMBL" id="CAB4874464.1"/>
    </source>
</evidence>
<evidence type="ECO:0000259" key="1">
    <source>
        <dbReference type="SMART" id="SM00642"/>
    </source>
</evidence>
<dbReference type="Pfam" id="PF00128">
    <property type="entry name" value="Alpha-amylase"/>
    <property type="match status" value="1"/>
</dbReference>
<dbReference type="InterPro" id="IPR017853">
    <property type="entry name" value="GH"/>
</dbReference>
<dbReference type="InterPro" id="IPR022567">
    <property type="entry name" value="DUF3459"/>
</dbReference>
<dbReference type="SUPFAM" id="SSF51445">
    <property type="entry name" value="(Trans)glycosidases"/>
    <property type="match status" value="1"/>
</dbReference>
<dbReference type="AlphaFoldDB" id="A0A6J7E0V3"/>
<sequence>MEQVPWWQSAVVYQIYPRSFADADGDGVGDLQGIRSRLDYLQWLGVEVIWLSPVFRSPMADFGYDVSDFCDIDPIFGTLADMDELIADCHARGMRLMLDWVPNHTSDQHPWFHESRSNRTNPKADWYVWRDEPANNWLCSFTNGASAWDFDERRGQWYLHCFLPQQPDLNWDNPDVELAMHDTLRFWLDRGVDGFRMDVVHLIGKQLDQDDAPGAIKRGYPHVPFNDVPVTHERLRGIRKVLDSYNGDRASVGEVYLLDEAKMAAYYGDHDELHLSFNFSFLWATWDAAGLRAKISNTLGHLEPLGAWPTWVLSNHDVPRHRQRYGGSEHVARLAAVMLLTLRGTPFLFQGEELGLVDAVVPEAQRLDPGGRDGCRAPLPWTPDAAHGWPGTPWLPFAPEPDVRNVASMQRDPASILHLYRDLLGLRRGHAALQSGTLEMLETGDHVLAYRRCAGSQRIVVAINMGHEPLAVSALAGATLLISTAGATTPATTTGIIAAQEAVVALLA</sequence>
<dbReference type="PANTHER" id="PTHR10357">
    <property type="entry name" value="ALPHA-AMYLASE FAMILY MEMBER"/>
    <property type="match status" value="1"/>
</dbReference>
<dbReference type="SMART" id="SM00642">
    <property type="entry name" value="Aamy"/>
    <property type="match status" value="1"/>
</dbReference>
<dbReference type="Gene3D" id="2.60.40.1180">
    <property type="entry name" value="Golgi alpha-mannosidase II"/>
    <property type="match status" value="1"/>
</dbReference>
<protein>
    <submittedName>
        <fullName evidence="2">Unannotated protein</fullName>
    </submittedName>
</protein>
<dbReference type="InterPro" id="IPR013780">
    <property type="entry name" value="Glyco_hydro_b"/>
</dbReference>
<name>A0A6J7E0V3_9ZZZZ</name>
<proteinExistence type="predicted"/>
<dbReference type="SUPFAM" id="SSF51011">
    <property type="entry name" value="Glycosyl hydrolase domain"/>
    <property type="match status" value="1"/>
</dbReference>
<feature type="domain" description="Glycosyl hydrolase family 13 catalytic" evidence="1">
    <location>
        <begin position="14"/>
        <end position="376"/>
    </location>
</feature>
<dbReference type="InterPro" id="IPR006047">
    <property type="entry name" value="GH13_cat_dom"/>
</dbReference>
<dbReference type="PANTHER" id="PTHR10357:SF179">
    <property type="entry name" value="NEUTRAL AND BASIC AMINO ACID TRANSPORT PROTEIN RBAT"/>
    <property type="match status" value="1"/>
</dbReference>